<gene>
    <name evidence="3" type="ORF">SAMN03080610_02575</name>
</gene>
<comment type="function">
    <text evidence="2">Antitoxin component of a type II toxin-antitoxin (TA) system.</text>
</comment>
<dbReference type="InterPro" id="IPR036165">
    <property type="entry name" value="YefM-like_sf"/>
</dbReference>
<dbReference type="Pfam" id="PF02604">
    <property type="entry name" value="PhdYeFM_antitox"/>
    <property type="match status" value="1"/>
</dbReference>
<evidence type="ECO:0000313" key="4">
    <source>
        <dbReference type="Proteomes" id="UP000199347"/>
    </source>
</evidence>
<keyword evidence="4" id="KW-1185">Reference proteome</keyword>
<dbReference type="OrthoDB" id="9800503at2"/>
<dbReference type="InterPro" id="IPR006442">
    <property type="entry name" value="Antitoxin_Phd/YefM"/>
</dbReference>
<dbReference type="AlphaFoldDB" id="A0A1G5NT50"/>
<dbReference type="PANTHER" id="PTHR35377:SF8">
    <property type="entry name" value="ANTITOXIN VAPB22"/>
    <property type="match status" value="1"/>
</dbReference>
<evidence type="ECO:0000256" key="1">
    <source>
        <dbReference type="ARBA" id="ARBA00009981"/>
    </source>
</evidence>
<reference evidence="3 4" key="1">
    <citation type="submission" date="2016-10" db="EMBL/GenBank/DDBJ databases">
        <authorList>
            <person name="de Groot N.N."/>
        </authorList>
    </citation>
    <scope>NUCLEOTIDE SEQUENCE [LARGE SCALE GENOMIC DNA]</scope>
    <source>
        <strain evidence="3 4">DSM 2698</strain>
    </source>
</reference>
<dbReference type="RefSeq" id="WP_092813663.1">
    <property type="nucleotide sequence ID" value="NZ_FMVW01000005.1"/>
</dbReference>
<evidence type="ECO:0000256" key="2">
    <source>
        <dbReference type="RuleBase" id="RU362080"/>
    </source>
</evidence>
<organism evidence="3 4">
    <name type="scientific">Afifella marina DSM 2698</name>
    <dbReference type="NCBI Taxonomy" id="1120955"/>
    <lineage>
        <taxon>Bacteria</taxon>
        <taxon>Pseudomonadati</taxon>
        <taxon>Pseudomonadota</taxon>
        <taxon>Alphaproteobacteria</taxon>
        <taxon>Hyphomicrobiales</taxon>
        <taxon>Afifellaceae</taxon>
        <taxon>Afifella</taxon>
    </lineage>
</organism>
<dbReference type="SUPFAM" id="SSF143120">
    <property type="entry name" value="YefM-like"/>
    <property type="match status" value="1"/>
</dbReference>
<evidence type="ECO:0000313" key="3">
    <source>
        <dbReference type="EMBL" id="SCZ39930.1"/>
    </source>
</evidence>
<dbReference type="PANTHER" id="PTHR35377">
    <property type="entry name" value="ANTITOXIN VAPB49-RELATED-RELATED"/>
    <property type="match status" value="1"/>
</dbReference>
<dbReference type="Proteomes" id="UP000199347">
    <property type="component" value="Unassembled WGS sequence"/>
</dbReference>
<sequence>MRQTGTFEAKNTLGSLLDRVEKGEEIVITRQGRPVARLIRETGTSNRDQIRAAVADILEQGRQASLGGLNIQDLVSEGRR</sequence>
<proteinExistence type="inferred from homology"/>
<name>A0A1G5NT50_AFIMA</name>
<comment type="similarity">
    <text evidence="1 2">Belongs to the phD/YefM antitoxin family.</text>
</comment>
<dbReference type="Gene3D" id="3.40.1620.10">
    <property type="entry name" value="YefM-like domain"/>
    <property type="match status" value="1"/>
</dbReference>
<dbReference type="NCBIfam" id="TIGR01552">
    <property type="entry name" value="phd_fam"/>
    <property type="match status" value="1"/>
</dbReference>
<protein>
    <recommendedName>
        <fullName evidence="2">Antitoxin</fullName>
    </recommendedName>
</protein>
<dbReference type="InterPro" id="IPR051416">
    <property type="entry name" value="phD-YefM_TA_antitoxins"/>
</dbReference>
<accession>A0A1G5NT50</accession>
<dbReference type="EMBL" id="FMVW01000005">
    <property type="protein sequence ID" value="SCZ39930.1"/>
    <property type="molecule type" value="Genomic_DNA"/>
</dbReference>
<dbReference type="STRING" id="1120955.SAMN03080610_02575"/>